<dbReference type="InterPro" id="IPR006224">
    <property type="entry name" value="PsdUridine_synth_RluA-like_CS"/>
</dbReference>
<dbReference type="RefSeq" id="WP_093310710.1">
    <property type="nucleotide sequence ID" value="NZ_FNYH01000009.1"/>
</dbReference>
<dbReference type="InterPro" id="IPR006145">
    <property type="entry name" value="PsdUridine_synth_RsuA/RluA"/>
</dbReference>
<dbReference type="NCBIfam" id="TIGR01621">
    <property type="entry name" value="RluA-like"/>
    <property type="match status" value="1"/>
</dbReference>
<evidence type="ECO:0000259" key="2">
    <source>
        <dbReference type="Pfam" id="PF00849"/>
    </source>
</evidence>
<dbReference type="SUPFAM" id="SSF55120">
    <property type="entry name" value="Pseudouridine synthase"/>
    <property type="match status" value="1"/>
</dbReference>
<dbReference type="PANTHER" id="PTHR21600">
    <property type="entry name" value="MITOCHONDRIAL RNA PSEUDOURIDINE SYNTHASE"/>
    <property type="match status" value="1"/>
</dbReference>
<accession>A0A1H6T6T8</accession>
<organism evidence="3 4">
    <name type="scientific">Allopseudospirillum japonicum</name>
    <dbReference type="NCBI Taxonomy" id="64971"/>
    <lineage>
        <taxon>Bacteria</taxon>
        <taxon>Pseudomonadati</taxon>
        <taxon>Pseudomonadota</taxon>
        <taxon>Gammaproteobacteria</taxon>
        <taxon>Oceanospirillales</taxon>
        <taxon>Oceanospirillaceae</taxon>
        <taxon>Allopseudospirillum</taxon>
    </lineage>
</organism>
<dbReference type="InterPro" id="IPR006508">
    <property type="entry name" value="PsdUridine_synth_RluA-like"/>
</dbReference>
<dbReference type="CDD" id="cd02869">
    <property type="entry name" value="PseudoU_synth_RluA_like"/>
    <property type="match status" value="1"/>
</dbReference>
<proteinExistence type="inferred from homology"/>
<dbReference type="GO" id="GO:0009982">
    <property type="term" value="F:pseudouridine synthase activity"/>
    <property type="evidence" value="ECO:0007669"/>
    <property type="project" value="InterPro"/>
</dbReference>
<dbReference type="PROSITE" id="PS01129">
    <property type="entry name" value="PSI_RLU"/>
    <property type="match status" value="1"/>
</dbReference>
<evidence type="ECO:0000313" key="3">
    <source>
        <dbReference type="EMBL" id="SEI75803.1"/>
    </source>
</evidence>
<feature type="domain" description="Pseudouridine synthase RsuA/RluA-like" evidence="2">
    <location>
        <begin position="13"/>
        <end position="156"/>
    </location>
</feature>
<keyword evidence="4" id="KW-1185">Reference proteome</keyword>
<dbReference type="InterPro" id="IPR050188">
    <property type="entry name" value="RluA_PseudoU_synthase"/>
</dbReference>
<dbReference type="PANTHER" id="PTHR21600:SF87">
    <property type="entry name" value="RNA PSEUDOURIDYLATE SYNTHASE DOMAIN-CONTAINING PROTEIN 1"/>
    <property type="match status" value="1"/>
</dbReference>
<protein>
    <submittedName>
        <fullName evidence="3">tRNA pseudouridine32 synthase / 23S rRNA pseudouridine746 synthase</fullName>
    </submittedName>
</protein>
<evidence type="ECO:0000256" key="1">
    <source>
        <dbReference type="ARBA" id="ARBA00010876"/>
    </source>
</evidence>
<dbReference type="GO" id="GO:0003723">
    <property type="term" value="F:RNA binding"/>
    <property type="evidence" value="ECO:0007669"/>
    <property type="project" value="InterPro"/>
</dbReference>
<comment type="similarity">
    <text evidence="1">Belongs to the pseudouridine synthase RluA family.</text>
</comment>
<dbReference type="Proteomes" id="UP000242999">
    <property type="component" value="Unassembled WGS sequence"/>
</dbReference>
<dbReference type="EMBL" id="FNYH01000009">
    <property type="protein sequence ID" value="SEI75803.1"/>
    <property type="molecule type" value="Genomic_DNA"/>
</dbReference>
<dbReference type="InterPro" id="IPR020103">
    <property type="entry name" value="PsdUridine_synth_cat_dom_sf"/>
</dbReference>
<reference evidence="4" key="1">
    <citation type="submission" date="2016-10" db="EMBL/GenBank/DDBJ databases">
        <authorList>
            <person name="Varghese N."/>
            <person name="Submissions S."/>
        </authorList>
    </citation>
    <scope>NUCLEOTIDE SEQUENCE [LARGE SCALE GENOMIC DNA]</scope>
    <source>
        <strain evidence="4">DSM 7165</strain>
    </source>
</reference>
<dbReference type="GO" id="GO:0000455">
    <property type="term" value="P:enzyme-directed rRNA pseudouridine synthesis"/>
    <property type="evidence" value="ECO:0007669"/>
    <property type="project" value="TreeGrafter"/>
</dbReference>
<dbReference type="OrthoDB" id="9807829at2"/>
<dbReference type="Pfam" id="PF00849">
    <property type="entry name" value="PseudoU_synth_2"/>
    <property type="match status" value="1"/>
</dbReference>
<dbReference type="AlphaFoldDB" id="A0A1H6T6T8"/>
<evidence type="ECO:0000313" key="4">
    <source>
        <dbReference type="Proteomes" id="UP000242999"/>
    </source>
</evidence>
<dbReference type="Gene3D" id="3.30.2350.10">
    <property type="entry name" value="Pseudouridine synthase"/>
    <property type="match status" value="1"/>
</dbReference>
<gene>
    <name evidence="3" type="ORF">SAMN05421831_10989</name>
</gene>
<sequence>MCYLGELIYQHPDFILINKPAGVSVHKDQTSTSWVSAWEQRLQEPHLYLVHRLDKMTSGLILLARHANAAAALSELFAQRQVHKYYLALVGNKPKKKQGLICGDMQKGRGGNWKLLPTRQRPAITQFFSIGLGLGMRACLLKPYTGYTHQLRVALKSLGAPILGDPRYAPAHLSADRGYLHAYSLQFFYQGRAYAFYLAPKEGDLFHQAHMQACLAHWRRPEQLAWPDISPLVKR</sequence>
<name>A0A1H6T6T8_9GAMM</name>
<dbReference type="GO" id="GO:0140098">
    <property type="term" value="F:catalytic activity, acting on RNA"/>
    <property type="evidence" value="ECO:0007669"/>
    <property type="project" value="UniProtKB-ARBA"/>
</dbReference>
<dbReference type="STRING" id="64971.SAMN05421831_10989"/>